<gene>
    <name evidence="1" type="ORF">EURHEDRAFT_415980</name>
</gene>
<evidence type="ECO:0000313" key="2">
    <source>
        <dbReference type="Proteomes" id="UP000019804"/>
    </source>
</evidence>
<dbReference type="RefSeq" id="XP_040635668.1">
    <property type="nucleotide sequence ID" value="XM_040782835.1"/>
</dbReference>
<dbReference type="Proteomes" id="UP000019804">
    <property type="component" value="Unassembled WGS sequence"/>
</dbReference>
<evidence type="ECO:0000313" key="1">
    <source>
        <dbReference type="EMBL" id="EYE91978.1"/>
    </source>
</evidence>
<reference evidence="2" key="1">
    <citation type="journal article" date="2014" name="Nat. Commun.">
        <title>Genomic adaptations of the halophilic Dead Sea filamentous fungus Eurotium rubrum.</title>
        <authorList>
            <person name="Kis-Papo T."/>
            <person name="Weig A.R."/>
            <person name="Riley R."/>
            <person name="Persoh D."/>
            <person name="Salamov A."/>
            <person name="Sun H."/>
            <person name="Lipzen A."/>
            <person name="Wasser S.P."/>
            <person name="Rambold G."/>
            <person name="Grigoriev I.V."/>
            <person name="Nevo E."/>
        </authorList>
    </citation>
    <scope>NUCLEOTIDE SEQUENCE [LARGE SCALE GENOMIC DNA]</scope>
    <source>
        <strain evidence="2">CBS 135680</strain>
    </source>
</reference>
<dbReference type="OrthoDB" id="3557612at2759"/>
<name>A0A017S4M4_ASPRC</name>
<dbReference type="GeneID" id="63697959"/>
<protein>
    <submittedName>
        <fullName evidence="1">Uncharacterized protein</fullName>
    </submittedName>
</protein>
<dbReference type="EMBL" id="KK088440">
    <property type="protein sequence ID" value="EYE91978.1"/>
    <property type="molecule type" value="Genomic_DNA"/>
</dbReference>
<proteinExistence type="predicted"/>
<keyword evidence="2" id="KW-1185">Reference proteome</keyword>
<organism evidence="1 2">
    <name type="scientific">Aspergillus ruber (strain CBS 135680)</name>
    <dbReference type="NCBI Taxonomy" id="1388766"/>
    <lineage>
        <taxon>Eukaryota</taxon>
        <taxon>Fungi</taxon>
        <taxon>Dikarya</taxon>
        <taxon>Ascomycota</taxon>
        <taxon>Pezizomycotina</taxon>
        <taxon>Eurotiomycetes</taxon>
        <taxon>Eurotiomycetidae</taxon>
        <taxon>Eurotiales</taxon>
        <taxon>Aspergillaceae</taxon>
        <taxon>Aspergillus</taxon>
        <taxon>Aspergillus subgen. Aspergillus</taxon>
    </lineage>
</organism>
<accession>A0A017S4M4</accession>
<sequence>MAPHIECPATYLIQPDSIDKARQCCFLCLQSQNGPYAIQVPCRRPEIEKEEPSPFAFIRPKQVNPTENASESDAVIWNRMLDMYYEMGHWKRWLPFYGPVSVKEVEFEFHRAKDQDGLYEIYDVKSVDIKRVKNIADCIIEKNEACNDNAKITMEYCYGYMHNPSCPVSTYDPQLLDFLDPPTCIQEEANEAMKRKRKISILETVDVLKECARSPQKANGLGTLDGMAQDSCIYNTEYVNTTVLVILV</sequence>
<dbReference type="AlphaFoldDB" id="A0A017S4M4"/>
<dbReference type="HOGENOM" id="CLU_072835_0_0_1"/>